<sequence length="129" mass="13999">MVGASNPSANESVGNLDGNSLGRGRGRGKYSYNVSQGSGSKNLNDIYNSNLVYQPKRPDVISNSMRKKQPESKDTLASDSVYRGHRHSLSAHSDSQNVQQGVGRIKIAETPQKEVEGSASKNFTCTRKK</sequence>
<name>A0AAD9X5Y2_9ROSI</name>
<keyword evidence="3" id="KW-1185">Reference proteome</keyword>
<proteinExistence type="predicted"/>
<dbReference type="EMBL" id="JANJYI010000004">
    <property type="protein sequence ID" value="KAK2653491.1"/>
    <property type="molecule type" value="Genomic_DNA"/>
</dbReference>
<reference evidence="2" key="1">
    <citation type="journal article" date="2023" name="Plant J.">
        <title>Genome sequences and population genomics provide insights into the demographic history, inbreeding, and mutation load of two 'living fossil' tree species of Dipteronia.</title>
        <authorList>
            <person name="Feng Y."/>
            <person name="Comes H.P."/>
            <person name="Chen J."/>
            <person name="Zhu S."/>
            <person name="Lu R."/>
            <person name="Zhang X."/>
            <person name="Li P."/>
            <person name="Qiu J."/>
            <person name="Olsen K.M."/>
            <person name="Qiu Y."/>
        </authorList>
    </citation>
    <scope>NUCLEOTIDE SEQUENCE</scope>
    <source>
        <strain evidence="2">KIB01</strain>
    </source>
</reference>
<accession>A0AAD9X5Y2</accession>
<protein>
    <submittedName>
        <fullName evidence="2">Uncharacterized protein</fullName>
    </submittedName>
</protein>
<feature type="region of interest" description="Disordered" evidence="1">
    <location>
        <begin position="1"/>
        <end position="41"/>
    </location>
</feature>
<feature type="compositionally biased region" description="Polar residues" evidence="1">
    <location>
        <begin position="1"/>
        <end position="13"/>
    </location>
</feature>
<feature type="region of interest" description="Disordered" evidence="1">
    <location>
        <begin position="110"/>
        <end position="129"/>
    </location>
</feature>
<evidence type="ECO:0000256" key="1">
    <source>
        <dbReference type="SAM" id="MobiDB-lite"/>
    </source>
</evidence>
<comment type="caution">
    <text evidence="2">The sequence shown here is derived from an EMBL/GenBank/DDBJ whole genome shotgun (WGS) entry which is preliminary data.</text>
</comment>
<feature type="region of interest" description="Disordered" evidence="1">
    <location>
        <begin position="57"/>
        <end position="79"/>
    </location>
</feature>
<organism evidence="2 3">
    <name type="scientific">Dipteronia dyeriana</name>
    <dbReference type="NCBI Taxonomy" id="168575"/>
    <lineage>
        <taxon>Eukaryota</taxon>
        <taxon>Viridiplantae</taxon>
        <taxon>Streptophyta</taxon>
        <taxon>Embryophyta</taxon>
        <taxon>Tracheophyta</taxon>
        <taxon>Spermatophyta</taxon>
        <taxon>Magnoliopsida</taxon>
        <taxon>eudicotyledons</taxon>
        <taxon>Gunneridae</taxon>
        <taxon>Pentapetalae</taxon>
        <taxon>rosids</taxon>
        <taxon>malvids</taxon>
        <taxon>Sapindales</taxon>
        <taxon>Sapindaceae</taxon>
        <taxon>Hippocastanoideae</taxon>
        <taxon>Acereae</taxon>
        <taxon>Dipteronia</taxon>
    </lineage>
</organism>
<evidence type="ECO:0000313" key="3">
    <source>
        <dbReference type="Proteomes" id="UP001280121"/>
    </source>
</evidence>
<evidence type="ECO:0000313" key="2">
    <source>
        <dbReference type="EMBL" id="KAK2653491.1"/>
    </source>
</evidence>
<feature type="compositionally biased region" description="Polar residues" evidence="1">
    <location>
        <begin position="119"/>
        <end position="129"/>
    </location>
</feature>
<dbReference type="AlphaFoldDB" id="A0AAD9X5Y2"/>
<dbReference type="Proteomes" id="UP001280121">
    <property type="component" value="Unassembled WGS sequence"/>
</dbReference>
<gene>
    <name evidence="2" type="ORF">Ddye_013347</name>
</gene>
<feature type="compositionally biased region" description="Polar residues" evidence="1">
    <location>
        <begin position="32"/>
        <end position="41"/>
    </location>
</feature>